<comment type="caution">
    <text evidence="2">The sequence shown here is derived from an EMBL/GenBank/DDBJ whole genome shotgun (WGS) entry which is preliminary data.</text>
</comment>
<evidence type="ECO:0000313" key="3">
    <source>
        <dbReference type="Proteomes" id="UP000746690"/>
    </source>
</evidence>
<dbReference type="Gene3D" id="3.30.530.20">
    <property type="match status" value="1"/>
</dbReference>
<gene>
    <name evidence="2" type="ORF">HHX25_15995</name>
</gene>
<dbReference type="InterPro" id="IPR023393">
    <property type="entry name" value="START-like_dom_sf"/>
</dbReference>
<dbReference type="RefSeq" id="WP_169675574.1">
    <property type="nucleotide sequence ID" value="NZ_JABBHF010000009.1"/>
</dbReference>
<proteinExistence type="predicted"/>
<dbReference type="SUPFAM" id="SSF55961">
    <property type="entry name" value="Bet v1-like"/>
    <property type="match status" value="1"/>
</dbReference>
<evidence type="ECO:0008006" key="4">
    <source>
        <dbReference type="Google" id="ProtNLM"/>
    </source>
</evidence>
<organism evidence="2 3">
    <name type="scientific">Flavivirga algicola</name>
    <dbReference type="NCBI Taxonomy" id="2729136"/>
    <lineage>
        <taxon>Bacteria</taxon>
        <taxon>Pseudomonadati</taxon>
        <taxon>Bacteroidota</taxon>
        <taxon>Flavobacteriia</taxon>
        <taxon>Flavobacteriales</taxon>
        <taxon>Flavobacteriaceae</taxon>
        <taxon>Flavivirga</taxon>
    </lineage>
</organism>
<dbReference type="Pfam" id="PF10604">
    <property type="entry name" value="Polyketide_cyc2"/>
    <property type="match status" value="1"/>
</dbReference>
<dbReference type="Proteomes" id="UP000746690">
    <property type="component" value="Unassembled WGS sequence"/>
</dbReference>
<evidence type="ECO:0000313" key="2">
    <source>
        <dbReference type="EMBL" id="NMH89015.1"/>
    </source>
</evidence>
<accession>A0ABX1S188</accession>
<keyword evidence="1" id="KW-0732">Signal</keyword>
<protein>
    <recommendedName>
        <fullName evidence="4">SRPBCC family protein</fullName>
    </recommendedName>
</protein>
<dbReference type="EMBL" id="JABBHF010000009">
    <property type="protein sequence ID" value="NMH89015.1"/>
    <property type="molecule type" value="Genomic_DNA"/>
</dbReference>
<sequence>MMKKSKVTLMVLVLIISCISNQTFGQKKEKEMKLMNITQEVVVNIAPQKAWDILSDYGNVGAFHSSLKSSKPLNGSTNEAVLGCERECIIPNGKKEIMVREKIINLVEGQYYTYDVYEWKNFPLKKMLITYGVKTNSLGETIIYQNSQYRLKPRFLTWLMKGKLKSGSRESLLAYKHYMETGEKNVALKILKKKYKNS</sequence>
<dbReference type="InterPro" id="IPR019587">
    <property type="entry name" value="Polyketide_cyclase/dehydratase"/>
</dbReference>
<reference evidence="2 3" key="1">
    <citation type="submission" date="2020-04" db="EMBL/GenBank/DDBJ databases">
        <title>A Flavivirga sp. nov.</title>
        <authorList>
            <person name="Sun X."/>
        </authorList>
    </citation>
    <scope>NUCLEOTIDE SEQUENCE [LARGE SCALE GENOMIC DNA]</scope>
    <source>
        <strain evidence="2 3">Y03</strain>
    </source>
</reference>
<feature type="chain" id="PRO_5047505059" description="SRPBCC family protein" evidence="1">
    <location>
        <begin position="26"/>
        <end position="198"/>
    </location>
</feature>
<feature type="signal peptide" evidence="1">
    <location>
        <begin position="1"/>
        <end position="25"/>
    </location>
</feature>
<keyword evidence="3" id="KW-1185">Reference proteome</keyword>
<dbReference type="PROSITE" id="PS51257">
    <property type="entry name" value="PROKAR_LIPOPROTEIN"/>
    <property type="match status" value="1"/>
</dbReference>
<evidence type="ECO:0000256" key="1">
    <source>
        <dbReference type="SAM" id="SignalP"/>
    </source>
</evidence>
<name>A0ABX1S188_9FLAO</name>